<sequence length="146" mass="17235">MATKLSNNIENASSIGSSSRDHHHNHNHHPHNQQQQQPTQIADVDLRHHKLLQNFVTILKINNVLEEYRLIVRQIQQQCCCKRTRQTWERLNILETKYKELNSDSNVVSLNQQQQQQQQSQRATSSLPLNSIRRTSNTQQINRYHK</sequence>
<feature type="compositionally biased region" description="Polar residues" evidence="1">
    <location>
        <begin position="1"/>
        <end position="18"/>
    </location>
</feature>
<gene>
    <name evidence="3" type="primary">LOC113795149</name>
</gene>
<feature type="compositionally biased region" description="Basic residues" evidence="1">
    <location>
        <begin position="21"/>
        <end position="31"/>
    </location>
</feature>
<keyword evidence="2" id="KW-1185">Reference proteome</keyword>
<feature type="region of interest" description="Disordered" evidence="1">
    <location>
        <begin position="1"/>
        <end position="39"/>
    </location>
</feature>
<name>A0A6P6Y6U7_DERPT</name>
<evidence type="ECO:0000313" key="3">
    <source>
        <dbReference type="RefSeq" id="XP_027201138.1"/>
    </source>
</evidence>
<dbReference type="KEGG" id="dpte:113795149"/>
<proteinExistence type="predicted"/>
<organism evidence="2 3">
    <name type="scientific">Dermatophagoides pteronyssinus</name>
    <name type="common">European house dust mite</name>
    <dbReference type="NCBI Taxonomy" id="6956"/>
    <lineage>
        <taxon>Eukaryota</taxon>
        <taxon>Metazoa</taxon>
        <taxon>Ecdysozoa</taxon>
        <taxon>Arthropoda</taxon>
        <taxon>Chelicerata</taxon>
        <taxon>Arachnida</taxon>
        <taxon>Acari</taxon>
        <taxon>Acariformes</taxon>
        <taxon>Sarcoptiformes</taxon>
        <taxon>Astigmata</taxon>
        <taxon>Psoroptidia</taxon>
        <taxon>Analgoidea</taxon>
        <taxon>Pyroglyphidae</taxon>
        <taxon>Dermatophagoidinae</taxon>
        <taxon>Dermatophagoides</taxon>
    </lineage>
</organism>
<protein>
    <submittedName>
        <fullName evidence="3">Uncharacterized protein LOC113795149</fullName>
    </submittedName>
</protein>
<dbReference type="Proteomes" id="UP000515146">
    <property type="component" value="Unplaced"/>
</dbReference>
<dbReference type="RefSeq" id="XP_027201138.1">
    <property type="nucleotide sequence ID" value="XM_027345337.1"/>
</dbReference>
<reference evidence="3" key="1">
    <citation type="submission" date="2025-08" db="UniProtKB">
        <authorList>
            <consortium name="RefSeq"/>
        </authorList>
    </citation>
    <scope>IDENTIFICATION</scope>
    <source>
        <strain evidence="3">Airmid</strain>
    </source>
</reference>
<accession>A0A6P6Y6U7</accession>
<feature type="region of interest" description="Disordered" evidence="1">
    <location>
        <begin position="114"/>
        <end position="146"/>
    </location>
</feature>
<feature type="compositionally biased region" description="Polar residues" evidence="1">
    <location>
        <begin position="122"/>
        <end position="146"/>
    </location>
</feature>
<evidence type="ECO:0000313" key="2">
    <source>
        <dbReference type="Proteomes" id="UP000515146"/>
    </source>
</evidence>
<evidence type="ECO:0000256" key="1">
    <source>
        <dbReference type="SAM" id="MobiDB-lite"/>
    </source>
</evidence>
<dbReference type="InParanoid" id="A0A6P6Y6U7"/>
<dbReference type="AlphaFoldDB" id="A0A6P6Y6U7"/>